<evidence type="ECO:0000256" key="1">
    <source>
        <dbReference type="SAM" id="MobiDB-lite"/>
    </source>
</evidence>
<feature type="compositionally biased region" description="Basic and acidic residues" evidence="1">
    <location>
        <begin position="324"/>
        <end position="339"/>
    </location>
</feature>
<dbReference type="EnsemblProtists" id="EOD07591">
    <property type="protein sequence ID" value="EOD07591"/>
    <property type="gene ID" value="EMIHUDRAFT_460046"/>
</dbReference>
<dbReference type="PROSITE" id="PS51746">
    <property type="entry name" value="PPM_2"/>
    <property type="match status" value="1"/>
</dbReference>
<feature type="compositionally biased region" description="Basic and acidic residues" evidence="1">
    <location>
        <begin position="53"/>
        <end position="68"/>
    </location>
</feature>
<dbReference type="InterPro" id="IPR001932">
    <property type="entry name" value="PPM-type_phosphatase-like_dom"/>
</dbReference>
<feature type="region of interest" description="Disordered" evidence="1">
    <location>
        <begin position="285"/>
        <end position="339"/>
    </location>
</feature>
<dbReference type="InterPro" id="IPR036457">
    <property type="entry name" value="PPM-type-like_dom_sf"/>
</dbReference>
<dbReference type="InterPro" id="IPR015655">
    <property type="entry name" value="PP2C"/>
</dbReference>
<dbReference type="PANTHER" id="PTHR47992">
    <property type="entry name" value="PROTEIN PHOSPHATASE"/>
    <property type="match status" value="1"/>
</dbReference>
<dbReference type="GeneID" id="17253741"/>
<evidence type="ECO:0000313" key="3">
    <source>
        <dbReference type="EnsemblProtists" id="EOD07591"/>
    </source>
</evidence>
<sequence>MDVAASYNQRLPWPAVMDVSPEDRPVAIRTSSMGSTPLDTHAKRLRSEAELDSCPLHEPDEPPLKRMEFTPCHSPTRAEQTPPEDMASVMPPRRLASVGFGTPISGHPICCPLESHAGAAAVALVVTPNHLTALTHDHVAERSICAEEADRVERAGASNVPGSVRVGEHDLPMTRAFGNLRLKVAAGRDWTQEAANAQVVTALPDVSVFARGPDDLAVVVASDGLFGEVLSSEHVAEYTRAALQENAATGDAEGMAARRLVERAIHHQSSDNVSVVVVSLEPSEGSAASPDLAQESPDLLREDSTATQSFSPGRRVASSEAYPEEVRARRSLSPEEERS</sequence>
<dbReference type="Pfam" id="PF00481">
    <property type="entry name" value="PP2C"/>
    <property type="match status" value="1"/>
</dbReference>
<keyword evidence="4" id="KW-1185">Reference proteome</keyword>
<protein>
    <recommendedName>
        <fullName evidence="2">PPM-type phosphatase domain-containing protein</fullName>
    </recommendedName>
</protein>
<dbReference type="SUPFAM" id="SSF81606">
    <property type="entry name" value="PP2C-like"/>
    <property type="match status" value="1"/>
</dbReference>
<organism evidence="3 4">
    <name type="scientific">Emiliania huxleyi (strain CCMP1516)</name>
    <dbReference type="NCBI Taxonomy" id="280463"/>
    <lineage>
        <taxon>Eukaryota</taxon>
        <taxon>Haptista</taxon>
        <taxon>Haptophyta</taxon>
        <taxon>Prymnesiophyceae</taxon>
        <taxon>Isochrysidales</taxon>
        <taxon>Noelaerhabdaceae</taxon>
        <taxon>Emiliania</taxon>
    </lineage>
</organism>
<reference evidence="4" key="1">
    <citation type="journal article" date="2013" name="Nature">
        <title>Pan genome of the phytoplankton Emiliania underpins its global distribution.</title>
        <authorList>
            <person name="Read B.A."/>
            <person name="Kegel J."/>
            <person name="Klute M.J."/>
            <person name="Kuo A."/>
            <person name="Lefebvre S.C."/>
            <person name="Maumus F."/>
            <person name="Mayer C."/>
            <person name="Miller J."/>
            <person name="Monier A."/>
            <person name="Salamov A."/>
            <person name="Young J."/>
            <person name="Aguilar M."/>
            <person name="Claverie J.M."/>
            <person name="Frickenhaus S."/>
            <person name="Gonzalez K."/>
            <person name="Herman E.K."/>
            <person name="Lin Y.C."/>
            <person name="Napier J."/>
            <person name="Ogata H."/>
            <person name="Sarno A.F."/>
            <person name="Shmutz J."/>
            <person name="Schroeder D."/>
            <person name="de Vargas C."/>
            <person name="Verret F."/>
            <person name="von Dassow P."/>
            <person name="Valentin K."/>
            <person name="Van de Peer Y."/>
            <person name="Wheeler G."/>
            <person name="Dacks J.B."/>
            <person name="Delwiche C.F."/>
            <person name="Dyhrman S.T."/>
            <person name="Glockner G."/>
            <person name="John U."/>
            <person name="Richards T."/>
            <person name="Worden A.Z."/>
            <person name="Zhang X."/>
            <person name="Grigoriev I.V."/>
            <person name="Allen A.E."/>
            <person name="Bidle K."/>
            <person name="Borodovsky M."/>
            <person name="Bowler C."/>
            <person name="Brownlee C."/>
            <person name="Cock J.M."/>
            <person name="Elias M."/>
            <person name="Gladyshev V.N."/>
            <person name="Groth M."/>
            <person name="Guda C."/>
            <person name="Hadaegh A."/>
            <person name="Iglesias-Rodriguez M.D."/>
            <person name="Jenkins J."/>
            <person name="Jones B.M."/>
            <person name="Lawson T."/>
            <person name="Leese F."/>
            <person name="Lindquist E."/>
            <person name="Lobanov A."/>
            <person name="Lomsadze A."/>
            <person name="Malik S.B."/>
            <person name="Marsh M.E."/>
            <person name="Mackinder L."/>
            <person name="Mock T."/>
            <person name="Mueller-Roeber B."/>
            <person name="Pagarete A."/>
            <person name="Parker M."/>
            <person name="Probert I."/>
            <person name="Quesneville H."/>
            <person name="Raines C."/>
            <person name="Rensing S.A."/>
            <person name="Riano-Pachon D.M."/>
            <person name="Richier S."/>
            <person name="Rokitta S."/>
            <person name="Shiraiwa Y."/>
            <person name="Soanes D.M."/>
            <person name="van der Giezen M."/>
            <person name="Wahlund T.M."/>
            <person name="Williams B."/>
            <person name="Wilson W."/>
            <person name="Wolfe G."/>
            <person name="Wurch L.L."/>
        </authorList>
    </citation>
    <scope>NUCLEOTIDE SEQUENCE</scope>
</reference>
<accession>A0A0D3I8K6</accession>
<dbReference type="HOGENOM" id="CLU_041069_0_0_1"/>
<feature type="region of interest" description="Disordered" evidence="1">
    <location>
        <begin position="53"/>
        <end position="88"/>
    </location>
</feature>
<dbReference type="PaxDb" id="2903-EOD07591"/>
<evidence type="ECO:0000313" key="4">
    <source>
        <dbReference type="Proteomes" id="UP000013827"/>
    </source>
</evidence>
<proteinExistence type="predicted"/>
<feature type="domain" description="PPM-type phosphatase" evidence="2">
    <location>
        <begin position="1"/>
        <end position="280"/>
    </location>
</feature>
<dbReference type="STRING" id="2903.R1D9P2"/>
<name>A0A0D3I8K6_EMIH1</name>
<dbReference type="RefSeq" id="XP_005760020.1">
    <property type="nucleotide sequence ID" value="XM_005759963.1"/>
</dbReference>
<dbReference type="KEGG" id="ehx:EMIHUDRAFT_460046"/>
<reference evidence="3" key="2">
    <citation type="submission" date="2024-10" db="UniProtKB">
        <authorList>
            <consortium name="EnsemblProtists"/>
        </authorList>
    </citation>
    <scope>IDENTIFICATION</scope>
</reference>
<evidence type="ECO:0000259" key="2">
    <source>
        <dbReference type="PROSITE" id="PS51746"/>
    </source>
</evidence>
<dbReference type="Gene3D" id="3.60.40.10">
    <property type="entry name" value="PPM-type phosphatase domain"/>
    <property type="match status" value="1"/>
</dbReference>
<dbReference type="GO" id="GO:0004722">
    <property type="term" value="F:protein serine/threonine phosphatase activity"/>
    <property type="evidence" value="ECO:0007669"/>
    <property type="project" value="InterPro"/>
</dbReference>
<dbReference type="Proteomes" id="UP000013827">
    <property type="component" value="Unassembled WGS sequence"/>
</dbReference>
<dbReference type="AlphaFoldDB" id="A0A0D3I8K6"/>
<dbReference type="SMART" id="SM00332">
    <property type="entry name" value="PP2Cc"/>
    <property type="match status" value="1"/>
</dbReference>